<protein>
    <recommendedName>
        <fullName evidence="4">DUF3370 domain-containing protein</fullName>
    </recommendedName>
</protein>
<sequence length="402" mass="42322">MTRYPVKRLAAHGLCSALAVLAVLVAPAAMTRPQSTQRRQALRPLPGRLDSTLVFNDNNPESIKASGILLSTFSPVGRSHPEAHLDQRFVGSFTVFSHHVHAPAAHGATTAWLALLAGNAADQPVTITAQQAATALSQPDAPFLSLPGFLEENLAGDHGNTVTNSPRVPRSAVAAARLDQEPLRRGLAGQGAVYAGPGSRVAGALLRGSNTAHLPASWSLPPHSTQVLLLLPIPTTHLDPPVNGRTTQLRLHSSGPVSLAMVAALQDEPPDLPTLLGLLDGPLSPKGHQPTPPDQPGGIVYSRVSGVQRGARWQTHLTDPGREVLSVRSAPVGWPISALVGGTMTTGQVQTAPLVAFYPGTAWAAHGNYGVEYHLTMPLLNDTPEPVTVQLTMESPQEREPP</sequence>
<reference evidence="2 3" key="2">
    <citation type="submission" date="2015-05" db="EMBL/GenBank/DDBJ databases">
        <title>Lifestyle Evolution in Cyanobacterial Symbionts of Sponges.</title>
        <authorList>
            <person name="Burgsdorf I."/>
            <person name="Slaby B.M."/>
            <person name="Handley K.M."/>
            <person name="Haber M."/>
            <person name="Blom J."/>
            <person name="Marshall C.W."/>
            <person name="Gilbert J.A."/>
            <person name="Hentschel U."/>
            <person name="Steindler L."/>
        </authorList>
    </citation>
    <scope>NUCLEOTIDE SEQUENCE [LARGE SCALE GENOMIC DNA]</scope>
    <source>
        <strain evidence="2">15L</strain>
    </source>
</reference>
<dbReference type="Pfam" id="PF11850">
    <property type="entry name" value="DUF3370"/>
    <property type="match status" value="2"/>
</dbReference>
<dbReference type="InterPro" id="IPR021801">
    <property type="entry name" value="DUF3370"/>
</dbReference>
<dbReference type="AlphaFoldDB" id="A0A0G8AYJ3"/>
<feature type="non-terminal residue" evidence="2">
    <location>
        <position position="402"/>
    </location>
</feature>
<evidence type="ECO:0008006" key="4">
    <source>
        <dbReference type="Google" id="ProtNLM"/>
    </source>
</evidence>
<feature type="signal peptide" evidence="1">
    <location>
        <begin position="1"/>
        <end position="28"/>
    </location>
</feature>
<dbReference type="Proteomes" id="UP000035037">
    <property type="component" value="Unassembled WGS sequence"/>
</dbReference>
<reference evidence="2 3" key="1">
    <citation type="submission" date="2015-02" db="EMBL/GenBank/DDBJ databases">
        <authorList>
            <person name="Slaby B."/>
            <person name="Hentschel U."/>
        </authorList>
    </citation>
    <scope>NUCLEOTIDE SEQUENCE [LARGE SCALE GENOMIC DNA]</scope>
    <source>
        <strain evidence="2">15L</strain>
    </source>
</reference>
<gene>
    <name evidence="2" type="ORF">TQ37_01320</name>
</gene>
<accession>A0A0G8AYJ3</accession>
<evidence type="ECO:0000256" key="1">
    <source>
        <dbReference type="SAM" id="SignalP"/>
    </source>
</evidence>
<evidence type="ECO:0000313" key="3">
    <source>
        <dbReference type="Proteomes" id="UP000035037"/>
    </source>
</evidence>
<comment type="caution">
    <text evidence="2">The sequence shown here is derived from an EMBL/GenBank/DDBJ whole genome shotgun (WGS) entry which is preliminary data.</text>
</comment>
<organism evidence="2 3">
    <name type="scientific">Candidatus Synechococcus spongiarum 15L</name>
    <dbReference type="NCBI Taxonomy" id="1608419"/>
    <lineage>
        <taxon>Bacteria</taxon>
        <taxon>Bacillati</taxon>
        <taxon>Cyanobacteriota</taxon>
        <taxon>Cyanophyceae</taxon>
        <taxon>Synechococcales</taxon>
        <taxon>Synechococcaceae</taxon>
        <taxon>Synechococcus</taxon>
    </lineage>
</organism>
<keyword evidence="1" id="KW-0732">Signal</keyword>
<evidence type="ECO:0000313" key="2">
    <source>
        <dbReference type="EMBL" id="KKZ14390.1"/>
    </source>
</evidence>
<feature type="chain" id="PRO_5002569404" description="DUF3370 domain-containing protein" evidence="1">
    <location>
        <begin position="29"/>
        <end position="402"/>
    </location>
</feature>
<dbReference type="EMBL" id="JYFQ01000027">
    <property type="protein sequence ID" value="KKZ14390.1"/>
    <property type="molecule type" value="Genomic_DNA"/>
</dbReference>
<name>A0A0G8AYJ3_9SYNE</name>
<proteinExistence type="predicted"/>